<evidence type="ECO:0000313" key="3">
    <source>
        <dbReference type="EMBL" id="UKK01515.2"/>
    </source>
</evidence>
<feature type="compositionally biased region" description="Polar residues" evidence="1">
    <location>
        <begin position="1275"/>
        <end position="1285"/>
    </location>
</feature>
<feature type="compositionally biased region" description="Acidic residues" evidence="1">
    <location>
        <begin position="1232"/>
        <end position="1243"/>
    </location>
</feature>
<feature type="compositionally biased region" description="Basic and acidic residues" evidence="1">
    <location>
        <begin position="540"/>
        <end position="555"/>
    </location>
</feature>
<dbReference type="EMBL" id="CP056070">
    <property type="protein sequence ID" value="UKK01515.2"/>
    <property type="molecule type" value="Genomic_DNA"/>
</dbReference>
<dbReference type="PANTHER" id="PTHR34403">
    <property type="entry name" value="TOL-PAL SYSTEM PROTEIN TOLA"/>
    <property type="match status" value="1"/>
</dbReference>
<feature type="compositionally biased region" description="Acidic residues" evidence="1">
    <location>
        <begin position="556"/>
        <end position="574"/>
    </location>
</feature>
<dbReference type="Pfam" id="PF04385">
    <property type="entry name" value="FAINT"/>
    <property type="match status" value="3"/>
</dbReference>
<dbReference type="PANTHER" id="PTHR34403:SF14">
    <property type="entry name" value="OS05G0225800 PROTEIN"/>
    <property type="match status" value="1"/>
</dbReference>
<evidence type="ECO:0000256" key="1">
    <source>
        <dbReference type="SAM" id="MobiDB-lite"/>
    </source>
</evidence>
<dbReference type="Proteomes" id="UP000244811">
    <property type="component" value="Chromosome 3"/>
</dbReference>
<feature type="region of interest" description="Disordered" evidence="1">
    <location>
        <begin position="211"/>
        <end position="250"/>
    </location>
</feature>
<feature type="compositionally biased region" description="Low complexity" evidence="1">
    <location>
        <begin position="462"/>
        <end position="471"/>
    </location>
</feature>
<feature type="region of interest" description="Disordered" evidence="1">
    <location>
        <begin position="1266"/>
        <end position="1285"/>
    </location>
</feature>
<feature type="compositionally biased region" description="Basic and acidic residues" evidence="1">
    <location>
        <begin position="632"/>
        <end position="654"/>
    </location>
</feature>
<feature type="compositionally biased region" description="Basic and acidic residues" evidence="1">
    <location>
        <begin position="771"/>
        <end position="781"/>
    </location>
</feature>
<feature type="compositionally biased region" description="Acidic residues" evidence="1">
    <location>
        <begin position="503"/>
        <end position="525"/>
    </location>
</feature>
<feature type="compositionally biased region" description="Polar residues" evidence="1">
    <location>
        <begin position="782"/>
        <end position="796"/>
    </location>
</feature>
<dbReference type="InterPro" id="IPR007480">
    <property type="entry name" value="DUF529"/>
</dbReference>
<feature type="compositionally biased region" description="Acidic residues" evidence="1">
    <location>
        <begin position="472"/>
        <end position="482"/>
    </location>
</feature>
<feature type="compositionally biased region" description="Acidic residues" evidence="1">
    <location>
        <begin position="272"/>
        <end position="291"/>
    </location>
</feature>
<feature type="region of interest" description="Disordered" evidence="1">
    <location>
        <begin position="1196"/>
        <end position="1250"/>
    </location>
</feature>
<feature type="region of interest" description="Disordered" evidence="1">
    <location>
        <begin position="457"/>
        <end position="654"/>
    </location>
</feature>
<dbReference type="InterPro" id="IPR050972">
    <property type="entry name" value="SDr-like"/>
</dbReference>
<protein>
    <submittedName>
        <fullName evidence="3">Uncharacterized protein</fullName>
    </submittedName>
</protein>
<feature type="region of interest" description="Disordered" evidence="1">
    <location>
        <begin position="264"/>
        <end position="343"/>
    </location>
</feature>
<keyword evidence="2" id="KW-0732">Signal</keyword>
<feature type="compositionally biased region" description="Acidic residues" evidence="1">
    <location>
        <begin position="1212"/>
        <end position="1223"/>
    </location>
</feature>
<sequence>MLLAGVLKVLIGLSALSQYKLWTLGHEHNSSSAWFLNFGPPENGDQDTLETWLFGPVKNVPINGLDCPLRWLYGPFLTQRPPQEPVEVKEQVPTVVPNSVSKHVHEQVDPKIEIKDPHDNWVHGPNPDYLVNSGSEDKGFLSRIFTTPNPEPNQISKKQEILELDSDDESKPAPKVIVKKLDQTIQLESEQTIHLDSDSDKEDDFIEEHLVESPEPEPPSIHTLLTPEAEAASMPLKRKRRRAAKIEDDDNTVVPETEIVTIEGVQYQTAPEQEEELIYSDDETETPEAEDAAMPLKTKIKRDADLDDESTPIPVVIAQRSEKTIHLDSDEEEDSNEDLVGGFQPKSITQSQLQPQIQAFPQIKPQIQAFPQIKSQIQTLPQIKPQIQTLPQIKPQIQTLPQIKPQIQTLPQIKPQLQTITQPQTEPIILDDSMDIPLDEVEDVRVTIRPKLRIPVEDQEQEQQQQQQQQQEEQEQEVDEEKEEVRVPTKIRKRLPVQHEEVEAFPDDDEGELIVLDSDPEVEIEQETKPEDEQGTAHVSEPEKKSTPDTESKSEQEDEPSSELESNSEAEDISSSEPETKTDPEKKTATKKKKKSFFRWRSKSKAKEAKIPVKEPEAKPTPETETISVQETETKTEPEKKPEPEPEPEPKPEVKPLADLKLYEMDPNTLAYVELDQSKFELMEELGEVNYSLKKFVHCHLITYCDEKVWSKGDNGVDDPESISCDPENGQITVNGTKKAVMYREDGSGNWQYVSSFNYAPEYREIFRTEISDKDKTDQRQRSTFPQGKTQQIQGPTTGVPAILKALSPESFQLYTEDEGESSLKLDKQDYKVTREGNETDVEFKPDKKCTEIKFDNKRIWKKGDYNISVPTSISYNQLGSQVTIRDREKEVTYQRDLLGMWKYQSTARYDSEFTPFGLTSTIMGSPDYRTDFGALFREHPPHSPTMPPGPAILEAIRADPFQLFTEDESETSLEMDQRDYSVSREGYETDFEFKPDKKCTEIKFDNKSIWRKGDHNINVPTSVSYNDDGSQVTIRDGERAIILVRDQSGDWYCRTAAKYHYDFGSMYRSSHHDEDYALKAKMKTVLASVDLKKDKRSVVEYDYKEEKKKKIMTYTTKPGYEFGSVKYDGHTIWQTNHRDGFCSEVIFNNMSSKVRSVVLKMNNGTQKEFQFADKKWKEFLPPQPVAAGTQVRDEFKHISEPSKTTSQILETEAESERDDGSDIELSGSDIELSDTEEEETGDTIELPESSTGIIVQLPQLPPATTVETSESEPEITTQPTVTSGITVPFPQAKVESLPEPGDSKGNVTGMLQSDTQALYGKKTPGYGAAMEFPQSDVESIIELPHSDMESLFDLPAFGLGSTMDFPQSDVESIIEMAHSDTESLFEMPKPGSTLTMKRPQSDAESAAGDQKGSMIPDPNFVHNALCQKLKAERVDSNVDKGILCFKTKFVDMTIWSRRYGHQNTSIPILSRSLYALFYNGSTWESQ</sequence>
<evidence type="ECO:0000313" key="4">
    <source>
        <dbReference type="Proteomes" id="UP000244811"/>
    </source>
</evidence>
<feature type="region of interest" description="Disordered" evidence="1">
    <location>
        <begin position="771"/>
        <end position="796"/>
    </location>
</feature>
<gene>
    <name evidence="3" type="ORF">MACK_002331</name>
</gene>
<accession>A0A976QU83</accession>
<feature type="compositionally biased region" description="Basic residues" evidence="1">
    <location>
        <begin position="589"/>
        <end position="604"/>
    </location>
</feature>
<evidence type="ECO:0000256" key="2">
    <source>
        <dbReference type="SAM" id="SignalP"/>
    </source>
</evidence>
<reference evidence="3" key="1">
    <citation type="submission" date="2022-07" db="EMBL/GenBank/DDBJ databases">
        <title>Evaluation of T. orientalis genome assembly methods using nanopore sequencing and analysis of variation between genomes.</title>
        <authorList>
            <person name="Yam J."/>
            <person name="Micallef M.L."/>
            <person name="Liu M."/>
            <person name="Djordjevic S.P."/>
            <person name="Bogema D.R."/>
            <person name="Jenkins C."/>
        </authorList>
    </citation>
    <scope>NUCLEOTIDE SEQUENCE</scope>
    <source>
        <strain evidence="3">Goon Nure</strain>
    </source>
</reference>
<feature type="region of interest" description="Disordered" evidence="1">
    <location>
        <begin position="1393"/>
        <end position="1415"/>
    </location>
</feature>
<feature type="chain" id="PRO_5037915232" evidence="2">
    <location>
        <begin position="18"/>
        <end position="1487"/>
    </location>
</feature>
<feature type="compositionally biased region" description="Basic and acidic residues" evidence="1">
    <location>
        <begin position="578"/>
        <end position="588"/>
    </location>
</feature>
<name>A0A976QU83_THEOR</name>
<proteinExistence type="predicted"/>
<feature type="compositionally biased region" description="Basic and acidic residues" evidence="1">
    <location>
        <begin position="605"/>
        <end position="622"/>
    </location>
</feature>
<organism evidence="3 4">
    <name type="scientific">Theileria orientalis</name>
    <dbReference type="NCBI Taxonomy" id="68886"/>
    <lineage>
        <taxon>Eukaryota</taxon>
        <taxon>Sar</taxon>
        <taxon>Alveolata</taxon>
        <taxon>Apicomplexa</taxon>
        <taxon>Aconoidasida</taxon>
        <taxon>Piroplasmida</taxon>
        <taxon>Theileriidae</taxon>
        <taxon>Theileria</taxon>
    </lineage>
</organism>
<feature type="signal peptide" evidence="2">
    <location>
        <begin position="1"/>
        <end position="17"/>
    </location>
</feature>